<dbReference type="Pfam" id="PF13424">
    <property type="entry name" value="TPR_12"/>
    <property type="match status" value="1"/>
</dbReference>
<dbReference type="Proteomes" id="UP001159428">
    <property type="component" value="Unassembled WGS sequence"/>
</dbReference>
<proteinExistence type="predicted"/>
<dbReference type="AlphaFoldDB" id="A0AAU9WAW0"/>
<keyword evidence="2" id="KW-0802">TPR repeat</keyword>
<feature type="non-terminal residue" evidence="3">
    <location>
        <position position="1"/>
    </location>
</feature>
<evidence type="ECO:0000313" key="3">
    <source>
        <dbReference type="EMBL" id="CAH3110506.1"/>
    </source>
</evidence>
<evidence type="ECO:0000256" key="1">
    <source>
        <dbReference type="ARBA" id="ARBA00022737"/>
    </source>
</evidence>
<gene>
    <name evidence="3" type="ORF">PMEA_00003707</name>
</gene>
<accession>A0AAU9WAW0</accession>
<evidence type="ECO:0008006" key="5">
    <source>
        <dbReference type="Google" id="ProtNLM"/>
    </source>
</evidence>
<dbReference type="InterPro" id="IPR011990">
    <property type="entry name" value="TPR-like_helical_dom_sf"/>
</dbReference>
<dbReference type="SUPFAM" id="SSF48452">
    <property type="entry name" value="TPR-like"/>
    <property type="match status" value="1"/>
</dbReference>
<feature type="non-terminal residue" evidence="3">
    <location>
        <position position="147"/>
    </location>
</feature>
<protein>
    <recommendedName>
        <fullName evidence="5">Tetratricopeptide repeat protein</fullName>
    </recommendedName>
</protein>
<sequence>LKKRGTEHVDVGKEFLDRALAIRLKRPGPENLDVAFSNNDLGTVYGDLQLAKECHDDNSSLIFRLNKFKTEHLDAATNFINLGYVAFTIGDLEQGKECNERALNIRLKREGPSQVDVATIYNKLGNFHHGMCGLQQAKDCYDKALSI</sequence>
<dbReference type="PANTHER" id="PTHR45641">
    <property type="entry name" value="TETRATRICOPEPTIDE REPEAT PROTEIN (AFU_ORTHOLOGUE AFUA_6G03870)"/>
    <property type="match status" value="1"/>
</dbReference>
<dbReference type="Gene3D" id="1.25.40.10">
    <property type="entry name" value="Tetratricopeptide repeat domain"/>
    <property type="match status" value="1"/>
</dbReference>
<evidence type="ECO:0000313" key="4">
    <source>
        <dbReference type="Proteomes" id="UP001159428"/>
    </source>
</evidence>
<evidence type="ECO:0000256" key="2">
    <source>
        <dbReference type="ARBA" id="ARBA00022803"/>
    </source>
</evidence>
<comment type="caution">
    <text evidence="3">The sequence shown here is derived from an EMBL/GenBank/DDBJ whole genome shotgun (WGS) entry which is preliminary data.</text>
</comment>
<name>A0AAU9WAW0_9CNID</name>
<keyword evidence="1" id="KW-0677">Repeat</keyword>
<organism evidence="3 4">
    <name type="scientific">Pocillopora meandrina</name>
    <dbReference type="NCBI Taxonomy" id="46732"/>
    <lineage>
        <taxon>Eukaryota</taxon>
        <taxon>Metazoa</taxon>
        <taxon>Cnidaria</taxon>
        <taxon>Anthozoa</taxon>
        <taxon>Hexacorallia</taxon>
        <taxon>Scleractinia</taxon>
        <taxon>Astrocoeniina</taxon>
        <taxon>Pocilloporidae</taxon>
        <taxon>Pocillopora</taxon>
    </lineage>
</organism>
<dbReference type="EMBL" id="CALNXJ010000012">
    <property type="protein sequence ID" value="CAH3110506.1"/>
    <property type="molecule type" value="Genomic_DNA"/>
</dbReference>
<keyword evidence="4" id="KW-1185">Reference proteome</keyword>
<dbReference type="PANTHER" id="PTHR45641:SF19">
    <property type="entry name" value="NEPHROCYSTIN-3"/>
    <property type="match status" value="1"/>
</dbReference>
<reference evidence="3 4" key="1">
    <citation type="submission" date="2022-05" db="EMBL/GenBank/DDBJ databases">
        <authorList>
            <consortium name="Genoscope - CEA"/>
            <person name="William W."/>
        </authorList>
    </citation>
    <scope>NUCLEOTIDE SEQUENCE [LARGE SCALE GENOMIC DNA]</scope>
</reference>